<dbReference type="GO" id="GO:0051083">
    <property type="term" value="P:'de novo' cotranslational protein folding"/>
    <property type="evidence" value="ECO:0007669"/>
    <property type="project" value="InterPro"/>
</dbReference>
<dbReference type="GO" id="GO:0030544">
    <property type="term" value="F:Hsp70 protein binding"/>
    <property type="evidence" value="ECO:0007669"/>
    <property type="project" value="InterPro"/>
</dbReference>
<dbReference type="STRING" id="1073089.A0A1L9REA3"/>
<dbReference type="Gene3D" id="1.10.8.840">
    <property type="entry name" value="Ribosome-associated complex head domain"/>
    <property type="match status" value="1"/>
</dbReference>
<dbReference type="InterPro" id="IPR042569">
    <property type="entry name" value="RAC_head_sf"/>
</dbReference>
<dbReference type="InterPro" id="IPR018253">
    <property type="entry name" value="DnaJ_domain_CS"/>
</dbReference>
<dbReference type="CDD" id="cd23953">
    <property type="entry name" value="zuotin_NTD"/>
    <property type="match status" value="1"/>
</dbReference>
<protein>
    <recommendedName>
        <fullName evidence="5">J domain-containing protein</fullName>
    </recommendedName>
</protein>
<dbReference type="VEuPathDB" id="FungiDB:ASPWEDRAFT_138173"/>
<sequence length="446" mass="50961">MATAQVVNVTLPALPEGWSADKDFKAVGSLSGATQRNLEAVGPHFLAHARRRRHNRTFSEDDRIQAQHNVKKTEDEDDGEISEPEDPMTLAREAKDWKHQDHYAVLGLTRYRWRATPEQIKRAHRKKVLRHHPDKKAALGDRDENDSFFKCIQIANELLSDPVRRRQFDSVDEAAEVEPPTKKECANGKFFKLWGPVFEAEGRFSKTQPVPQLGDDNSTQEEVETFYNFWYHMDSWRTFEYLDEDVPDDNENRDQKRHVEKKNANARRKRKTEDTARLRHLVDDCLALDERIKKFRQQARAGKDKKRLEKEAEAKRLAEEKEKARLEEEQRKKEAEEAAKADREKSKKAKEAAKNATKKNKRVVKGSVKDVNYFAESGDASAAQVDSVLTDLDILMGKLEAEELASLAERLTAAGKDGAAVKGVYAEEAKRLVGAGKLKEGEVKNF</sequence>
<dbReference type="GO" id="GO:0043022">
    <property type="term" value="F:ribosome binding"/>
    <property type="evidence" value="ECO:0007669"/>
    <property type="project" value="InterPro"/>
</dbReference>
<feature type="region of interest" description="Disordered" evidence="4">
    <location>
        <begin position="53"/>
        <end position="84"/>
    </location>
</feature>
<evidence type="ECO:0000256" key="4">
    <source>
        <dbReference type="SAM" id="MobiDB-lite"/>
    </source>
</evidence>
<dbReference type="CDD" id="cd06257">
    <property type="entry name" value="DnaJ"/>
    <property type="match status" value="1"/>
</dbReference>
<dbReference type="InterPro" id="IPR054076">
    <property type="entry name" value="ZUO1-like_ZHD"/>
</dbReference>
<dbReference type="Proteomes" id="UP000184383">
    <property type="component" value="Unassembled WGS sequence"/>
</dbReference>
<dbReference type="InterPro" id="IPR058871">
    <property type="entry name" value="Zuotin_N"/>
</dbReference>
<evidence type="ECO:0000256" key="1">
    <source>
        <dbReference type="ARBA" id="ARBA00004496"/>
    </source>
</evidence>
<feature type="compositionally biased region" description="Acidic residues" evidence="4">
    <location>
        <begin position="75"/>
        <end position="84"/>
    </location>
</feature>
<comment type="subcellular location">
    <subcellularLocation>
        <location evidence="1">Cytoplasm</location>
    </subcellularLocation>
</comment>
<keyword evidence="7" id="KW-1185">Reference proteome</keyword>
<dbReference type="Gene3D" id="1.10.287.110">
    <property type="entry name" value="DnaJ domain"/>
    <property type="match status" value="1"/>
</dbReference>
<dbReference type="Pfam" id="PF26185">
    <property type="entry name" value="Zuotin_N"/>
    <property type="match status" value="1"/>
</dbReference>
<gene>
    <name evidence="6" type="ORF">ASPWEDRAFT_138173</name>
</gene>
<reference evidence="7" key="1">
    <citation type="journal article" date="2017" name="Genome Biol.">
        <title>Comparative genomics reveals high biological diversity and specific adaptations in the industrially and medically important fungal genus Aspergillus.</title>
        <authorList>
            <person name="de Vries R.P."/>
            <person name="Riley R."/>
            <person name="Wiebenga A."/>
            <person name="Aguilar-Osorio G."/>
            <person name="Amillis S."/>
            <person name="Uchima C.A."/>
            <person name="Anderluh G."/>
            <person name="Asadollahi M."/>
            <person name="Askin M."/>
            <person name="Barry K."/>
            <person name="Battaglia E."/>
            <person name="Bayram O."/>
            <person name="Benocci T."/>
            <person name="Braus-Stromeyer S.A."/>
            <person name="Caldana C."/>
            <person name="Canovas D."/>
            <person name="Cerqueira G.C."/>
            <person name="Chen F."/>
            <person name="Chen W."/>
            <person name="Choi C."/>
            <person name="Clum A."/>
            <person name="Dos Santos R.A."/>
            <person name="Damasio A.R."/>
            <person name="Diallinas G."/>
            <person name="Emri T."/>
            <person name="Fekete E."/>
            <person name="Flipphi M."/>
            <person name="Freyberg S."/>
            <person name="Gallo A."/>
            <person name="Gournas C."/>
            <person name="Habgood R."/>
            <person name="Hainaut M."/>
            <person name="Harispe M.L."/>
            <person name="Henrissat B."/>
            <person name="Hilden K.S."/>
            <person name="Hope R."/>
            <person name="Hossain A."/>
            <person name="Karabika E."/>
            <person name="Karaffa L."/>
            <person name="Karanyi Z."/>
            <person name="Krasevec N."/>
            <person name="Kuo A."/>
            <person name="Kusch H."/>
            <person name="LaButti K."/>
            <person name="Lagendijk E.L."/>
            <person name="Lapidus A."/>
            <person name="Levasseur A."/>
            <person name="Lindquist E."/>
            <person name="Lipzen A."/>
            <person name="Logrieco A.F."/>
            <person name="MacCabe A."/>
            <person name="Maekelae M.R."/>
            <person name="Malavazi I."/>
            <person name="Melin P."/>
            <person name="Meyer V."/>
            <person name="Mielnichuk N."/>
            <person name="Miskei M."/>
            <person name="Molnar A.P."/>
            <person name="Mule G."/>
            <person name="Ngan C.Y."/>
            <person name="Orejas M."/>
            <person name="Orosz E."/>
            <person name="Ouedraogo J.P."/>
            <person name="Overkamp K.M."/>
            <person name="Park H.-S."/>
            <person name="Perrone G."/>
            <person name="Piumi F."/>
            <person name="Punt P.J."/>
            <person name="Ram A.F."/>
            <person name="Ramon A."/>
            <person name="Rauscher S."/>
            <person name="Record E."/>
            <person name="Riano-Pachon D.M."/>
            <person name="Robert V."/>
            <person name="Roehrig J."/>
            <person name="Ruller R."/>
            <person name="Salamov A."/>
            <person name="Salih N.S."/>
            <person name="Samson R.A."/>
            <person name="Sandor E."/>
            <person name="Sanguinetti M."/>
            <person name="Schuetze T."/>
            <person name="Sepcic K."/>
            <person name="Shelest E."/>
            <person name="Sherlock G."/>
            <person name="Sophianopoulou V."/>
            <person name="Squina F.M."/>
            <person name="Sun H."/>
            <person name="Susca A."/>
            <person name="Todd R.B."/>
            <person name="Tsang A."/>
            <person name="Unkles S.E."/>
            <person name="van de Wiele N."/>
            <person name="van Rossen-Uffink D."/>
            <person name="Oliveira J.V."/>
            <person name="Vesth T.C."/>
            <person name="Visser J."/>
            <person name="Yu J.-H."/>
            <person name="Zhou M."/>
            <person name="Andersen M.R."/>
            <person name="Archer D.B."/>
            <person name="Baker S.E."/>
            <person name="Benoit I."/>
            <person name="Brakhage A.A."/>
            <person name="Braus G.H."/>
            <person name="Fischer R."/>
            <person name="Frisvad J.C."/>
            <person name="Goldman G.H."/>
            <person name="Houbraken J."/>
            <person name="Oakley B."/>
            <person name="Pocsi I."/>
            <person name="Scazzocchio C."/>
            <person name="Seiboth B."/>
            <person name="vanKuyk P.A."/>
            <person name="Wortman J."/>
            <person name="Dyer P.S."/>
            <person name="Grigoriev I.V."/>
        </authorList>
    </citation>
    <scope>NUCLEOTIDE SEQUENCE [LARGE SCALE GENOMIC DNA]</scope>
    <source>
        <strain evidence="7">DTO 134E9</strain>
    </source>
</reference>
<dbReference type="Pfam" id="PF16717">
    <property type="entry name" value="RAC_head"/>
    <property type="match status" value="1"/>
</dbReference>
<dbReference type="RefSeq" id="XP_040686929.1">
    <property type="nucleotide sequence ID" value="XM_040829372.1"/>
</dbReference>
<dbReference type="PROSITE" id="PS50076">
    <property type="entry name" value="DNAJ_2"/>
    <property type="match status" value="1"/>
</dbReference>
<proteinExistence type="predicted"/>
<dbReference type="OrthoDB" id="1690618at2759"/>
<name>A0A1L9REA3_ASPWE</name>
<organism evidence="6 7">
    <name type="scientific">Aspergillus wentii DTO 134E9</name>
    <dbReference type="NCBI Taxonomy" id="1073089"/>
    <lineage>
        <taxon>Eukaryota</taxon>
        <taxon>Fungi</taxon>
        <taxon>Dikarya</taxon>
        <taxon>Ascomycota</taxon>
        <taxon>Pezizomycotina</taxon>
        <taxon>Eurotiomycetes</taxon>
        <taxon>Eurotiomycetidae</taxon>
        <taxon>Eurotiales</taxon>
        <taxon>Aspergillaceae</taxon>
        <taxon>Aspergillus</taxon>
        <taxon>Aspergillus subgen. Cremei</taxon>
    </lineage>
</organism>
<dbReference type="PANTHER" id="PTHR43999">
    <property type="entry name" value="DNAJ HOMOLOG SUBFAMILY C MEMBER 2"/>
    <property type="match status" value="1"/>
</dbReference>
<evidence type="ECO:0000313" key="6">
    <source>
        <dbReference type="EMBL" id="OJJ33252.1"/>
    </source>
</evidence>
<dbReference type="GO" id="GO:0005829">
    <property type="term" value="C:cytosol"/>
    <property type="evidence" value="ECO:0007669"/>
    <property type="project" value="TreeGrafter"/>
</dbReference>
<dbReference type="AlphaFoldDB" id="A0A1L9REA3"/>
<evidence type="ECO:0000256" key="3">
    <source>
        <dbReference type="ARBA" id="ARBA00023186"/>
    </source>
</evidence>
<dbReference type="InterPro" id="IPR044634">
    <property type="entry name" value="Zuotin/DnaJC2"/>
</dbReference>
<feature type="region of interest" description="Disordered" evidence="4">
    <location>
        <begin position="320"/>
        <end position="362"/>
    </location>
</feature>
<accession>A0A1L9REA3</accession>
<feature type="domain" description="J" evidence="5">
    <location>
        <begin position="101"/>
        <end position="172"/>
    </location>
</feature>
<dbReference type="InterPro" id="IPR036869">
    <property type="entry name" value="J_dom_sf"/>
</dbReference>
<dbReference type="GO" id="GO:0006450">
    <property type="term" value="P:regulation of translational fidelity"/>
    <property type="evidence" value="ECO:0007669"/>
    <property type="project" value="InterPro"/>
</dbReference>
<dbReference type="Pfam" id="PF00226">
    <property type="entry name" value="DnaJ"/>
    <property type="match status" value="1"/>
</dbReference>
<keyword evidence="3" id="KW-0143">Chaperone</keyword>
<dbReference type="Pfam" id="PF21884">
    <property type="entry name" value="ZUO1-like_ZHD"/>
    <property type="match status" value="1"/>
</dbReference>
<evidence type="ECO:0000259" key="5">
    <source>
        <dbReference type="PROSITE" id="PS50076"/>
    </source>
</evidence>
<dbReference type="InterPro" id="IPR032003">
    <property type="entry name" value="RAC_head"/>
</dbReference>
<dbReference type="EMBL" id="KV878214">
    <property type="protein sequence ID" value="OJJ33252.1"/>
    <property type="molecule type" value="Genomic_DNA"/>
</dbReference>
<evidence type="ECO:0000256" key="2">
    <source>
        <dbReference type="ARBA" id="ARBA00022490"/>
    </source>
</evidence>
<dbReference type="PANTHER" id="PTHR43999:SF1">
    <property type="entry name" value="DNAJ HOMOLOG SUBFAMILY C MEMBER 2"/>
    <property type="match status" value="1"/>
</dbReference>
<evidence type="ECO:0000313" key="7">
    <source>
        <dbReference type="Proteomes" id="UP000184383"/>
    </source>
</evidence>
<feature type="compositionally biased region" description="Basic and acidic residues" evidence="4">
    <location>
        <begin position="320"/>
        <end position="353"/>
    </location>
</feature>
<keyword evidence="2" id="KW-0963">Cytoplasm</keyword>
<feature type="region of interest" description="Disordered" evidence="4">
    <location>
        <begin position="248"/>
        <end position="273"/>
    </location>
</feature>
<dbReference type="SUPFAM" id="SSF46565">
    <property type="entry name" value="Chaperone J-domain"/>
    <property type="match status" value="1"/>
</dbReference>
<feature type="compositionally biased region" description="Basic residues" evidence="4">
    <location>
        <begin position="255"/>
        <end position="270"/>
    </location>
</feature>
<dbReference type="SMART" id="SM00271">
    <property type="entry name" value="DnaJ"/>
    <property type="match status" value="1"/>
</dbReference>
<dbReference type="PROSITE" id="PS00636">
    <property type="entry name" value="DNAJ_1"/>
    <property type="match status" value="1"/>
</dbReference>
<dbReference type="GeneID" id="63745220"/>
<dbReference type="InterPro" id="IPR001623">
    <property type="entry name" value="DnaJ_domain"/>
</dbReference>